<dbReference type="GO" id="GO:0003677">
    <property type="term" value="F:DNA binding"/>
    <property type="evidence" value="ECO:0007669"/>
    <property type="project" value="TreeGrafter"/>
</dbReference>
<evidence type="ECO:0000259" key="1">
    <source>
        <dbReference type="PROSITE" id="PS50030"/>
    </source>
</evidence>
<dbReference type="SMART" id="SM00165">
    <property type="entry name" value="UBA"/>
    <property type="match status" value="1"/>
</dbReference>
<dbReference type="PROSITE" id="PS50030">
    <property type="entry name" value="UBA"/>
    <property type="match status" value="1"/>
</dbReference>
<dbReference type="FunFam" id="1.10.8.10:FF:000003">
    <property type="entry name" value="UV excision repair protein RAD23 homolog"/>
    <property type="match status" value="1"/>
</dbReference>
<evidence type="ECO:0000313" key="2">
    <source>
        <dbReference type="EMBL" id="KAH8036163.1"/>
    </source>
</evidence>
<dbReference type="PANTHER" id="PTHR19303:SF73">
    <property type="entry name" value="PROTEIN PDC2"/>
    <property type="match status" value="1"/>
</dbReference>
<proteinExistence type="predicted"/>
<gene>
    <name evidence="2" type="ORF">HPB51_018577</name>
</gene>
<dbReference type="Proteomes" id="UP000821866">
    <property type="component" value="Chromosome 11"/>
</dbReference>
<name>A0A9J6ENW5_RHIMP</name>
<dbReference type="SUPFAM" id="SSF46934">
    <property type="entry name" value="UBA-like"/>
    <property type="match status" value="1"/>
</dbReference>
<dbReference type="Gene3D" id="1.10.8.10">
    <property type="entry name" value="DNA helicase RuvA subunit, C-terminal domain"/>
    <property type="match status" value="1"/>
</dbReference>
<feature type="domain" description="UBA" evidence="1">
    <location>
        <begin position="10"/>
        <end position="50"/>
    </location>
</feature>
<reference evidence="2" key="2">
    <citation type="submission" date="2021-09" db="EMBL/GenBank/DDBJ databases">
        <authorList>
            <person name="Jia N."/>
            <person name="Wang J."/>
            <person name="Shi W."/>
            <person name="Du L."/>
            <person name="Sun Y."/>
            <person name="Zhan W."/>
            <person name="Jiang J."/>
            <person name="Wang Q."/>
            <person name="Zhang B."/>
            <person name="Ji P."/>
            <person name="Sakyi L.B."/>
            <person name="Cui X."/>
            <person name="Yuan T."/>
            <person name="Jiang B."/>
            <person name="Yang W."/>
            <person name="Lam T.T.-Y."/>
            <person name="Chang Q."/>
            <person name="Ding S."/>
            <person name="Wang X."/>
            <person name="Zhu J."/>
            <person name="Ruan X."/>
            <person name="Zhao L."/>
            <person name="Wei J."/>
            <person name="Que T."/>
            <person name="Du C."/>
            <person name="Cheng J."/>
            <person name="Dai P."/>
            <person name="Han X."/>
            <person name="Huang E."/>
            <person name="Gao Y."/>
            <person name="Liu J."/>
            <person name="Shao H."/>
            <person name="Ye R."/>
            <person name="Li L."/>
            <person name="Wei W."/>
            <person name="Wang X."/>
            <person name="Wang C."/>
            <person name="Huo Q."/>
            <person name="Li W."/>
            <person name="Guo W."/>
            <person name="Chen H."/>
            <person name="Chen S."/>
            <person name="Zhou L."/>
            <person name="Zhou L."/>
            <person name="Ni X."/>
            <person name="Tian J."/>
            <person name="Zhou Y."/>
            <person name="Sheng Y."/>
            <person name="Liu T."/>
            <person name="Pan Y."/>
            <person name="Xia L."/>
            <person name="Li J."/>
            <person name="Zhao F."/>
            <person name="Cao W."/>
        </authorList>
    </citation>
    <scope>NUCLEOTIDE SEQUENCE</scope>
    <source>
        <strain evidence="2">Rmic-2018</strain>
        <tissue evidence="2">Larvae</tissue>
    </source>
</reference>
<dbReference type="VEuPathDB" id="VectorBase:LOC119176705"/>
<dbReference type="InterPro" id="IPR050863">
    <property type="entry name" value="CenT-Element_Derived"/>
</dbReference>
<dbReference type="AlphaFoldDB" id="A0A9J6ENW5"/>
<reference evidence="2" key="1">
    <citation type="journal article" date="2020" name="Cell">
        <title>Large-Scale Comparative Analyses of Tick Genomes Elucidate Their Genetic Diversity and Vector Capacities.</title>
        <authorList>
            <consortium name="Tick Genome and Microbiome Consortium (TIGMIC)"/>
            <person name="Jia N."/>
            <person name="Wang J."/>
            <person name="Shi W."/>
            <person name="Du L."/>
            <person name="Sun Y."/>
            <person name="Zhan W."/>
            <person name="Jiang J.F."/>
            <person name="Wang Q."/>
            <person name="Zhang B."/>
            <person name="Ji P."/>
            <person name="Bell-Sakyi L."/>
            <person name="Cui X.M."/>
            <person name="Yuan T.T."/>
            <person name="Jiang B.G."/>
            <person name="Yang W.F."/>
            <person name="Lam T.T."/>
            <person name="Chang Q.C."/>
            <person name="Ding S.J."/>
            <person name="Wang X.J."/>
            <person name="Zhu J.G."/>
            <person name="Ruan X.D."/>
            <person name="Zhao L."/>
            <person name="Wei J.T."/>
            <person name="Ye R.Z."/>
            <person name="Que T.C."/>
            <person name="Du C.H."/>
            <person name="Zhou Y.H."/>
            <person name="Cheng J.X."/>
            <person name="Dai P.F."/>
            <person name="Guo W.B."/>
            <person name="Han X.H."/>
            <person name="Huang E.J."/>
            <person name="Li L.F."/>
            <person name="Wei W."/>
            <person name="Gao Y.C."/>
            <person name="Liu J.Z."/>
            <person name="Shao H.Z."/>
            <person name="Wang X."/>
            <person name="Wang C.C."/>
            <person name="Yang T.C."/>
            <person name="Huo Q.B."/>
            <person name="Li W."/>
            <person name="Chen H.Y."/>
            <person name="Chen S.E."/>
            <person name="Zhou L.G."/>
            <person name="Ni X.B."/>
            <person name="Tian J.H."/>
            <person name="Sheng Y."/>
            <person name="Liu T."/>
            <person name="Pan Y.S."/>
            <person name="Xia L.Y."/>
            <person name="Li J."/>
            <person name="Zhao F."/>
            <person name="Cao W.C."/>
        </authorList>
    </citation>
    <scope>NUCLEOTIDE SEQUENCE</scope>
    <source>
        <strain evidence="2">Rmic-2018</strain>
    </source>
</reference>
<dbReference type="CDD" id="cd14378">
    <property type="entry name" value="UBA1_Rhp23p_like"/>
    <property type="match status" value="1"/>
</dbReference>
<dbReference type="GO" id="GO:0005634">
    <property type="term" value="C:nucleus"/>
    <property type="evidence" value="ECO:0007669"/>
    <property type="project" value="TreeGrafter"/>
</dbReference>
<accession>A0A9J6ENW5</accession>
<dbReference type="InterPro" id="IPR009060">
    <property type="entry name" value="UBA-like_sf"/>
</dbReference>
<dbReference type="Pfam" id="PF00627">
    <property type="entry name" value="UBA"/>
    <property type="match status" value="1"/>
</dbReference>
<sequence length="328" mass="36091">MAASALVMGDEYERMVQQIMEMGYERPQVERALRASFNNPDRAVEYLLTLNHVCSNGWLARFRARHSITTRTVLGEGAAADVDGAEQWQNDHTSVHVALENLTAVKLAFLPPNTTAIAQPLDQGIIRAVKQLYKKNLLRRFLLAIECGKLFSIDLIGAIHLLECSWRQVEATTVQNCCKRASFSVCAGDADDVSDTIDQTSDIVDEACKTLLAEVLERQGVTEGISFPDFRDADSDVQTSPDMSDKAIVILVVEVSLNDSDEDDMESDNTGDLGLTVAEAAHCVSVMQVFAEKRGLAEKLAHSISEFEAAVVAARPPRRQMKITDFVT</sequence>
<dbReference type="Pfam" id="PF03184">
    <property type="entry name" value="DDE_1"/>
    <property type="match status" value="1"/>
</dbReference>
<dbReference type="EMBL" id="JABSTU010000003">
    <property type="protein sequence ID" value="KAH8036163.1"/>
    <property type="molecule type" value="Genomic_DNA"/>
</dbReference>
<protein>
    <recommendedName>
        <fullName evidence="1">UBA domain-containing protein</fullName>
    </recommendedName>
</protein>
<keyword evidence="3" id="KW-1185">Reference proteome</keyword>
<dbReference type="PANTHER" id="PTHR19303">
    <property type="entry name" value="TRANSPOSON"/>
    <property type="match status" value="1"/>
</dbReference>
<evidence type="ECO:0000313" key="3">
    <source>
        <dbReference type="Proteomes" id="UP000821866"/>
    </source>
</evidence>
<organism evidence="2 3">
    <name type="scientific">Rhipicephalus microplus</name>
    <name type="common">Cattle tick</name>
    <name type="synonym">Boophilus microplus</name>
    <dbReference type="NCBI Taxonomy" id="6941"/>
    <lineage>
        <taxon>Eukaryota</taxon>
        <taxon>Metazoa</taxon>
        <taxon>Ecdysozoa</taxon>
        <taxon>Arthropoda</taxon>
        <taxon>Chelicerata</taxon>
        <taxon>Arachnida</taxon>
        <taxon>Acari</taxon>
        <taxon>Parasitiformes</taxon>
        <taxon>Ixodida</taxon>
        <taxon>Ixodoidea</taxon>
        <taxon>Ixodidae</taxon>
        <taxon>Rhipicephalinae</taxon>
        <taxon>Rhipicephalus</taxon>
        <taxon>Boophilus</taxon>
    </lineage>
</organism>
<dbReference type="InterPro" id="IPR004875">
    <property type="entry name" value="DDE_SF_endonuclease_dom"/>
</dbReference>
<dbReference type="InterPro" id="IPR015940">
    <property type="entry name" value="UBA"/>
</dbReference>
<comment type="caution">
    <text evidence="2">The sequence shown here is derived from an EMBL/GenBank/DDBJ whole genome shotgun (WGS) entry which is preliminary data.</text>
</comment>
<dbReference type="VEuPathDB" id="VectorBase:LOC119180652"/>